<name>K0RAE1_THAOC</name>
<feature type="non-terminal residue" evidence="1">
    <location>
        <position position="1"/>
    </location>
</feature>
<gene>
    <name evidence="1" type="ORF">THAOC_30913</name>
</gene>
<evidence type="ECO:0000313" key="1">
    <source>
        <dbReference type="EMBL" id="EJK50145.1"/>
    </source>
</evidence>
<keyword evidence="2" id="KW-1185">Reference proteome</keyword>
<reference evidence="1 2" key="1">
    <citation type="journal article" date="2012" name="Genome Biol.">
        <title>Genome and low-iron response of an oceanic diatom adapted to chronic iron limitation.</title>
        <authorList>
            <person name="Lommer M."/>
            <person name="Specht M."/>
            <person name="Roy A.S."/>
            <person name="Kraemer L."/>
            <person name="Andreson R."/>
            <person name="Gutowska M.A."/>
            <person name="Wolf J."/>
            <person name="Bergner S.V."/>
            <person name="Schilhabel M.B."/>
            <person name="Klostermeier U.C."/>
            <person name="Beiko R.G."/>
            <person name="Rosenstiel P."/>
            <person name="Hippler M."/>
            <person name="Laroche J."/>
        </authorList>
    </citation>
    <scope>NUCLEOTIDE SEQUENCE [LARGE SCALE GENOMIC DNA]</scope>
    <source>
        <strain evidence="1 2">CCMP1005</strain>
    </source>
</reference>
<comment type="caution">
    <text evidence="1">The sequence shown here is derived from an EMBL/GenBank/DDBJ whole genome shotgun (WGS) entry which is preliminary data.</text>
</comment>
<dbReference type="AlphaFoldDB" id="K0RAE1"/>
<accession>K0RAE1</accession>
<dbReference type="Proteomes" id="UP000266841">
    <property type="component" value="Unassembled WGS sequence"/>
</dbReference>
<evidence type="ECO:0000313" key="2">
    <source>
        <dbReference type="Proteomes" id="UP000266841"/>
    </source>
</evidence>
<dbReference type="EMBL" id="AGNL01044158">
    <property type="protein sequence ID" value="EJK50145.1"/>
    <property type="molecule type" value="Genomic_DNA"/>
</dbReference>
<proteinExistence type="predicted"/>
<sequence length="128" mass="14526">LGRIYLEEKEKREMLKICVNGGLSEERAMAAISGPGTLDQKELFIQSSNERTLRGAIEQNRRVTVHPFTSVDYFGRMMNQNAARSIEGMHDFVDAMARGFEQAEQFASSIQQQVDQEIQDEQEQIAEA</sequence>
<organism evidence="1 2">
    <name type="scientific">Thalassiosira oceanica</name>
    <name type="common">Marine diatom</name>
    <dbReference type="NCBI Taxonomy" id="159749"/>
    <lineage>
        <taxon>Eukaryota</taxon>
        <taxon>Sar</taxon>
        <taxon>Stramenopiles</taxon>
        <taxon>Ochrophyta</taxon>
        <taxon>Bacillariophyta</taxon>
        <taxon>Coscinodiscophyceae</taxon>
        <taxon>Thalassiosirophycidae</taxon>
        <taxon>Thalassiosirales</taxon>
        <taxon>Thalassiosiraceae</taxon>
        <taxon>Thalassiosira</taxon>
    </lineage>
</organism>
<protein>
    <submittedName>
        <fullName evidence="1">Uncharacterized protein</fullName>
    </submittedName>
</protein>